<dbReference type="InterPro" id="IPR011051">
    <property type="entry name" value="RmlC_Cupin_sf"/>
</dbReference>
<reference evidence="3 4" key="1">
    <citation type="submission" date="2019-06" db="EMBL/GenBank/DDBJ databases">
        <title>Sequencing the genomes of 1000 actinobacteria strains.</title>
        <authorList>
            <person name="Klenk H.-P."/>
        </authorList>
    </citation>
    <scope>NUCLEOTIDE SEQUENCE [LARGE SCALE GENOMIC DNA]</scope>
    <source>
        <strain evidence="3 4">DSM 44826</strain>
    </source>
</reference>
<gene>
    <name evidence="3" type="ORF">FHX73_11652</name>
</gene>
<dbReference type="EMBL" id="VIWT01000001">
    <property type="protein sequence ID" value="TWF96878.1"/>
    <property type="molecule type" value="Genomic_DNA"/>
</dbReference>
<dbReference type="AlphaFoldDB" id="A0A561UBY2"/>
<dbReference type="Proteomes" id="UP000317940">
    <property type="component" value="Unassembled WGS sequence"/>
</dbReference>
<organism evidence="3 4">
    <name type="scientific">Kitasatospora viridis</name>
    <dbReference type="NCBI Taxonomy" id="281105"/>
    <lineage>
        <taxon>Bacteria</taxon>
        <taxon>Bacillati</taxon>
        <taxon>Actinomycetota</taxon>
        <taxon>Actinomycetes</taxon>
        <taxon>Kitasatosporales</taxon>
        <taxon>Streptomycetaceae</taxon>
        <taxon>Kitasatospora</taxon>
    </lineage>
</organism>
<feature type="region of interest" description="Disordered" evidence="1">
    <location>
        <begin position="1"/>
        <end position="24"/>
    </location>
</feature>
<name>A0A561UBY2_9ACTN</name>
<keyword evidence="4" id="KW-1185">Reference proteome</keyword>
<accession>A0A561UBY2</accession>
<proteinExistence type="predicted"/>
<dbReference type="RefSeq" id="WP_145903174.1">
    <property type="nucleotide sequence ID" value="NZ_BAAAMZ010000042.1"/>
</dbReference>
<dbReference type="Pfam" id="PF12973">
    <property type="entry name" value="Cupin_7"/>
    <property type="match status" value="1"/>
</dbReference>
<dbReference type="InterPro" id="IPR025979">
    <property type="entry name" value="ChrR-like_cupin_dom"/>
</dbReference>
<sequence>MPNHRATFGPAHWSPTHGADGTPVPGVWRKELLSQQPQQGDSFTLLRFAPRVGISPTADGERRVLVLDGELELGDRRPRKGTYAALTPDHTALRAGAAGALALVLAGRRLGGPAEDVLAPDHWQPNGPGQWYRPLHHADSDARVVGLSWFEPGSSTPRHPHHCAHRTLVLDGEAEDELFLPDGTRQLARHGRGDFIDYPYPIEHRTVSRTGCTVLFVHQPVGAA</sequence>
<dbReference type="Gene3D" id="2.60.120.10">
    <property type="entry name" value="Jelly Rolls"/>
    <property type="match status" value="2"/>
</dbReference>
<dbReference type="InterPro" id="IPR014710">
    <property type="entry name" value="RmlC-like_jellyroll"/>
</dbReference>
<dbReference type="OrthoDB" id="3691422at2"/>
<evidence type="ECO:0000259" key="2">
    <source>
        <dbReference type="Pfam" id="PF12973"/>
    </source>
</evidence>
<feature type="domain" description="ChrR-like cupin" evidence="2">
    <location>
        <begin position="122"/>
        <end position="221"/>
    </location>
</feature>
<comment type="caution">
    <text evidence="3">The sequence shown here is derived from an EMBL/GenBank/DDBJ whole genome shotgun (WGS) entry which is preliminary data.</text>
</comment>
<evidence type="ECO:0000313" key="4">
    <source>
        <dbReference type="Proteomes" id="UP000317940"/>
    </source>
</evidence>
<evidence type="ECO:0000313" key="3">
    <source>
        <dbReference type="EMBL" id="TWF96878.1"/>
    </source>
</evidence>
<protein>
    <submittedName>
        <fullName evidence="3">ChrR-like protein with cupin domain</fullName>
    </submittedName>
</protein>
<dbReference type="SUPFAM" id="SSF51182">
    <property type="entry name" value="RmlC-like cupins"/>
    <property type="match status" value="2"/>
</dbReference>
<evidence type="ECO:0000256" key="1">
    <source>
        <dbReference type="SAM" id="MobiDB-lite"/>
    </source>
</evidence>